<feature type="compositionally biased region" description="Basic and acidic residues" evidence="2">
    <location>
        <begin position="129"/>
        <end position="138"/>
    </location>
</feature>
<proteinExistence type="predicted"/>
<dbReference type="GO" id="GO:0003677">
    <property type="term" value="F:DNA binding"/>
    <property type="evidence" value="ECO:0007669"/>
    <property type="project" value="InterPro"/>
</dbReference>
<evidence type="ECO:0000259" key="3">
    <source>
        <dbReference type="SMART" id="SM00465"/>
    </source>
</evidence>
<accession>E9RJA5</accession>
<dbReference type="InterPro" id="IPR006350">
    <property type="entry name" value="Intron_endoG1"/>
</dbReference>
<geneLocation type="plasmid" evidence="5">
    <name>pLS32</name>
</geneLocation>
<name>E9RJA5_BACNA</name>
<dbReference type="SMART" id="SM00465">
    <property type="entry name" value="GIYc"/>
    <property type="match status" value="1"/>
</dbReference>
<dbReference type="InterPro" id="IPR000305">
    <property type="entry name" value="GIY-YIG_endonuc"/>
</dbReference>
<dbReference type="SUPFAM" id="SSF82771">
    <property type="entry name" value="GIY-YIG endonuclease"/>
    <property type="match status" value="1"/>
</dbReference>
<evidence type="ECO:0000313" key="5">
    <source>
        <dbReference type="EMBL" id="BAJ77104.1"/>
    </source>
</evidence>
<dbReference type="NCBIfam" id="TIGR01453">
    <property type="entry name" value="grpIintron_endo"/>
    <property type="match status" value="1"/>
</dbReference>
<feature type="domain" description="Nuclease associated modular" evidence="4">
    <location>
        <begin position="167"/>
        <end position="183"/>
    </location>
</feature>
<evidence type="ECO:0000259" key="4">
    <source>
        <dbReference type="SMART" id="SM00496"/>
    </source>
</evidence>
<dbReference type="Gene3D" id="3.40.1440.10">
    <property type="entry name" value="GIY-YIG endonuclease"/>
    <property type="match status" value="1"/>
</dbReference>
<dbReference type="SUPFAM" id="SSF64496">
    <property type="entry name" value="DNA-binding domain of intron-encoded endonucleases"/>
    <property type="match status" value="2"/>
</dbReference>
<dbReference type="GO" id="GO:0004519">
    <property type="term" value="F:endonuclease activity"/>
    <property type="evidence" value="ECO:0007669"/>
    <property type="project" value="InterPro"/>
</dbReference>
<evidence type="ECO:0000256" key="1">
    <source>
        <dbReference type="ARBA" id="ARBA00010045"/>
    </source>
</evidence>
<feature type="region of interest" description="Disordered" evidence="2">
    <location>
        <begin position="182"/>
        <end position="225"/>
    </location>
</feature>
<dbReference type="SMART" id="SM00496">
    <property type="entry name" value="IENR2"/>
    <property type="match status" value="4"/>
</dbReference>
<feature type="domain" description="GIY-YIG" evidence="3">
    <location>
        <begin position="2"/>
        <end position="90"/>
    </location>
</feature>
<reference evidence="5" key="1">
    <citation type="journal article" date="1997" name="Proc. Natl. Acad. Sci. U.S.A.">
        <title>Experimental surgery to create subgenomes of Bacillus subtilis 168.</title>
        <authorList>
            <person name="Itaya M."/>
            <person name="Tanaka T."/>
        </authorList>
    </citation>
    <scope>NUCLEOTIDE SEQUENCE</scope>
    <source>
        <strain evidence="5">IAM 11631</strain>
        <plasmid evidence="5">pLS32</plasmid>
    </source>
</reference>
<protein>
    <submittedName>
        <fullName evidence="5">Endodeoxyribonuclease</fullName>
    </submittedName>
</protein>
<feature type="domain" description="Nuclease associated modular" evidence="4">
    <location>
        <begin position="191"/>
        <end position="207"/>
    </location>
</feature>
<feature type="compositionally biased region" description="Basic and acidic residues" evidence="2">
    <location>
        <begin position="194"/>
        <end position="225"/>
    </location>
</feature>
<feature type="domain" description="Nuclease associated modular" evidence="4">
    <location>
        <begin position="225"/>
        <end position="239"/>
    </location>
</feature>
<dbReference type="CDD" id="cd10443">
    <property type="entry name" value="GIY-YIG_HE_Tlr8p_PBC-V_like"/>
    <property type="match status" value="1"/>
</dbReference>
<feature type="domain" description="Nuclease associated modular" evidence="4">
    <location>
        <begin position="208"/>
        <end position="224"/>
    </location>
</feature>
<sequence>MFGYIYKVTNMVNDKIYIGKKHSAVFLNDYYGSGLLINRAIDKYGLENFKLEMIDTADSLEELNEKEKFYIKKYDSFYKTSRGYNIASGGDGGNLIAGWSEERYNKYIELKRINNTGEKNPNYGNGEKISGDKNPSKRKDVRKKLKVLLSGVNNPMYGRRRDLHPLYGKRHSEETINKISEALSGENNPNYGKHHSEETKRKISEGNKGKVVSEETRRKMSESKKSLSVEARKNISEAAKKRRYKLICGICEKEFEGKIHNVTKCPECRLIKPKSKFKMPNREYHCKCKTCGSDFIGRSSRSFYCSDKCRKRK</sequence>
<dbReference type="Pfam" id="PF07460">
    <property type="entry name" value="NUMOD3"/>
    <property type="match status" value="2"/>
</dbReference>
<evidence type="ECO:0000256" key="2">
    <source>
        <dbReference type="SAM" id="MobiDB-lite"/>
    </source>
</evidence>
<dbReference type="EMBL" id="AB615353">
    <property type="protein sequence ID" value="BAJ77104.1"/>
    <property type="molecule type" value="Genomic_DNA"/>
</dbReference>
<keyword evidence="5" id="KW-0614">Plasmid</keyword>
<organism evidence="5">
    <name type="scientific">Bacillus subtilis subsp. natto</name>
    <dbReference type="NCBI Taxonomy" id="86029"/>
    <lineage>
        <taxon>Bacteria</taxon>
        <taxon>Bacillati</taxon>
        <taxon>Bacillota</taxon>
        <taxon>Bacilli</taxon>
        <taxon>Bacillales</taxon>
        <taxon>Bacillaceae</taxon>
        <taxon>Bacillus</taxon>
    </lineage>
</organism>
<feature type="region of interest" description="Disordered" evidence="2">
    <location>
        <begin position="115"/>
        <end position="140"/>
    </location>
</feature>
<dbReference type="AlphaFoldDB" id="E9RJA5"/>
<comment type="similarity">
    <text evidence="1">To endonucleases of group I introns of fungi and phage.</text>
</comment>
<dbReference type="InterPro" id="IPR003611">
    <property type="entry name" value="NUMOD3"/>
</dbReference>
<dbReference type="InterPro" id="IPR035901">
    <property type="entry name" value="GIY-YIG_endonuc_sf"/>
</dbReference>
<reference evidence="5" key="2">
    <citation type="submission" date="2011-02" db="EMBL/GenBank/DDBJ databases">
        <title>Genetic factors for stable replication of pLS32 in Bacillus subtilis.</title>
        <authorList>
            <person name="Itaya M."/>
        </authorList>
    </citation>
    <scope>NUCLEOTIDE SEQUENCE</scope>
    <source>
        <strain evidence="5">IAM 11631</strain>
        <plasmid evidence="5">pLS32</plasmid>
    </source>
</reference>
<dbReference type="RefSeq" id="WP_013603373.1">
    <property type="nucleotide sequence ID" value="NC_015149.1"/>
</dbReference>